<dbReference type="SMART" id="SM00252">
    <property type="entry name" value="SH2"/>
    <property type="match status" value="1"/>
</dbReference>
<reference evidence="5" key="2">
    <citation type="submission" date="2025-09" db="UniProtKB">
        <authorList>
            <consortium name="Ensembl"/>
        </authorList>
    </citation>
    <scope>IDENTIFICATION</scope>
</reference>
<name>A0A3B3SRR1_9TELE</name>
<evidence type="ECO:0000313" key="5">
    <source>
        <dbReference type="Ensembl" id="ENSPKIP00000033028.1"/>
    </source>
</evidence>
<keyword evidence="1 2" id="KW-0727">SH2 domain</keyword>
<dbReference type="Ensembl" id="ENSPKIT00000013911.1">
    <property type="protein sequence ID" value="ENSPKIP00000033028.1"/>
    <property type="gene ID" value="ENSPKIG00000012896.1"/>
</dbReference>
<dbReference type="PANTHER" id="PTHR16186:SF10">
    <property type="entry name" value="SIGNAL-TRANSDUCING ADAPTOR PROTEIN 1"/>
    <property type="match status" value="1"/>
</dbReference>
<proteinExistence type="predicted"/>
<dbReference type="SUPFAM" id="SSF50729">
    <property type="entry name" value="PH domain-like"/>
    <property type="match status" value="1"/>
</dbReference>
<organism evidence="5 6">
    <name type="scientific">Paramormyrops kingsleyae</name>
    <dbReference type="NCBI Taxonomy" id="1676925"/>
    <lineage>
        <taxon>Eukaryota</taxon>
        <taxon>Metazoa</taxon>
        <taxon>Chordata</taxon>
        <taxon>Craniata</taxon>
        <taxon>Vertebrata</taxon>
        <taxon>Euteleostomi</taxon>
        <taxon>Actinopterygii</taxon>
        <taxon>Neopterygii</taxon>
        <taxon>Teleostei</taxon>
        <taxon>Osteoglossocephala</taxon>
        <taxon>Osteoglossomorpha</taxon>
        <taxon>Osteoglossiformes</taxon>
        <taxon>Mormyridae</taxon>
        <taxon>Paramormyrops</taxon>
    </lineage>
</organism>
<dbReference type="GO" id="GO:0019901">
    <property type="term" value="F:protein kinase binding"/>
    <property type="evidence" value="ECO:0007669"/>
    <property type="project" value="TreeGrafter"/>
</dbReference>
<dbReference type="SUPFAM" id="SSF55550">
    <property type="entry name" value="SH2 domain"/>
    <property type="match status" value="1"/>
</dbReference>
<dbReference type="AlphaFoldDB" id="A0A3B3SRR1"/>
<dbReference type="GO" id="GO:0050861">
    <property type="term" value="P:positive regulation of B cell receptor signaling pathway"/>
    <property type="evidence" value="ECO:0007669"/>
    <property type="project" value="TreeGrafter"/>
</dbReference>
<reference evidence="5" key="1">
    <citation type="submission" date="2025-08" db="UniProtKB">
        <authorList>
            <consortium name="Ensembl"/>
        </authorList>
    </citation>
    <scope>IDENTIFICATION</scope>
</reference>
<dbReference type="KEGG" id="pki:111844244"/>
<dbReference type="PANTHER" id="PTHR16186">
    <property type="entry name" value="SIGNAL-TRANSDUCING ADAPTOR PROTEIN-RELATED"/>
    <property type="match status" value="1"/>
</dbReference>
<dbReference type="InterPro" id="IPR039111">
    <property type="entry name" value="STAP1/STAP2"/>
</dbReference>
<dbReference type="GeneTree" id="ENSGT00530000063841"/>
<dbReference type="Gene3D" id="2.30.29.30">
    <property type="entry name" value="Pleckstrin-homology domain (PH domain)/Phosphotyrosine-binding domain (PTB)"/>
    <property type="match status" value="1"/>
</dbReference>
<evidence type="ECO:0000256" key="1">
    <source>
        <dbReference type="ARBA" id="ARBA00022999"/>
    </source>
</evidence>
<keyword evidence="6" id="KW-1185">Reference proteome</keyword>
<feature type="domain" description="SH2" evidence="4">
    <location>
        <begin position="173"/>
        <end position="249"/>
    </location>
</feature>
<evidence type="ECO:0000259" key="4">
    <source>
        <dbReference type="PROSITE" id="PS50001"/>
    </source>
</evidence>
<dbReference type="InterPro" id="IPR036860">
    <property type="entry name" value="SH2_dom_sf"/>
</dbReference>
<evidence type="ECO:0000313" key="6">
    <source>
        <dbReference type="Proteomes" id="UP000261540"/>
    </source>
</evidence>
<evidence type="ECO:0000256" key="2">
    <source>
        <dbReference type="PROSITE-ProRule" id="PRU00191"/>
    </source>
</evidence>
<dbReference type="InterPro" id="IPR011993">
    <property type="entry name" value="PH-like_dom_sf"/>
</dbReference>
<dbReference type="GO" id="GO:0007169">
    <property type="term" value="P:cell surface receptor protein tyrosine kinase signaling pathway"/>
    <property type="evidence" value="ECO:0007669"/>
    <property type="project" value="TreeGrafter"/>
</dbReference>
<dbReference type="Proteomes" id="UP000261540">
    <property type="component" value="Unplaced"/>
</dbReference>
<dbReference type="InterPro" id="IPR000980">
    <property type="entry name" value="SH2"/>
</dbReference>
<dbReference type="OrthoDB" id="6086001at2759"/>
<dbReference type="Gene3D" id="3.30.505.10">
    <property type="entry name" value="SH2 domain"/>
    <property type="match status" value="1"/>
</dbReference>
<dbReference type="PROSITE" id="PS50001">
    <property type="entry name" value="SH2"/>
    <property type="match status" value="1"/>
</dbReference>
<evidence type="ECO:0000256" key="3">
    <source>
        <dbReference type="SAM" id="MobiDB-lite"/>
    </source>
</evidence>
<sequence length="306" mass="34201">MTAASYSQRGISRIREKITELPLYHSGVLSKKYPAEKVFKKYYAELRGCTIFLYTDEKKDMYTERLELRDLKAVQKVASEFGWSVYSLILPKEEVHLKASGPDAEEWRGYILAVTKMEIPKNMSLLPGQMMRLEEVTKEECKRTSLSLKEDSLGAPCSTNSNITADLPSCFYNVTRQEAVQMLEADPEWGNIILRPSADSDGYAVTTRRIVSGDAVIRHYKIQPSNSGFVIQLEASVTIPSLNGVVLHFVKQTGLQPFVKSQHYDTRIEVCGTKPDVAAGSAPLQKPAVPPRTVSWENTPPTQPGP</sequence>
<dbReference type="Pfam" id="PF00017">
    <property type="entry name" value="SH2"/>
    <property type="match status" value="1"/>
</dbReference>
<protein>
    <submittedName>
        <fullName evidence="5">Signal-transducing adaptor protein 1-like</fullName>
    </submittedName>
</protein>
<dbReference type="GO" id="GO:0035591">
    <property type="term" value="F:signaling adaptor activity"/>
    <property type="evidence" value="ECO:0007669"/>
    <property type="project" value="InterPro"/>
</dbReference>
<feature type="region of interest" description="Disordered" evidence="3">
    <location>
        <begin position="276"/>
        <end position="306"/>
    </location>
</feature>
<accession>A0A3B3SRR1</accession>